<proteinExistence type="predicted"/>
<evidence type="ECO:0000313" key="2">
    <source>
        <dbReference type="Proteomes" id="UP000613452"/>
    </source>
</evidence>
<comment type="caution">
    <text evidence="1">The sequence shown here is derived from an EMBL/GenBank/DDBJ whole genome shotgun (WGS) entry which is preliminary data.</text>
</comment>
<name>A0ABD4LMF9_BACCE</name>
<gene>
    <name evidence="1" type="ORF">JCR31_28845</name>
</gene>
<reference evidence="1 2" key="1">
    <citation type="submission" date="2020-12" db="EMBL/GenBank/DDBJ databases">
        <title>Genome assembly for a thermostable protease producing Bacillus cereus MAKP1 strain isolated from chicken gut.</title>
        <authorList>
            <person name="Malaviya A."/>
        </authorList>
    </citation>
    <scope>NUCLEOTIDE SEQUENCE [LARGE SCALE GENOMIC DNA]</scope>
    <source>
        <strain evidence="1 2">MAKP1</strain>
    </source>
</reference>
<dbReference type="RefSeq" id="WP_200152677.1">
    <property type="nucleotide sequence ID" value="NZ_JAEFBZ010000012.1"/>
</dbReference>
<dbReference type="Proteomes" id="UP000613452">
    <property type="component" value="Unassembled WGS sequence"/>
</dbReference>
<protein>
    <submittedName>
        <fullName evidence="1">Uncharacterized protein</fullName>
    </submittedName>
</protein>
<evidence type="ECO:0000313" key="1">
    <source>
        <dbReference type="EMBL" id="MBK1611842.1"/>
    </source>
</evidence>
<organism evidence="1 2">
    <name type="scientific">Bacillus cereus</name>
    <dbReference type="NCBI Taxonomy" id="1396"/>
    <lineage>
        <taxon>Bacteria</taxon>
        <taxon>Bacillati</taxon>
        <taxon>Bacillota</taxon>
        <taxon>Bacilli</taxon>
        <taxon>Bacillales</taxon>
        <taxon>Bacillaceae</taxon>
        <taxon>Bacillus</taxon>
        <taxon>Bacillus cereus group</taxon>
    </lineage>
</organism>
<sequence>MNESTMKDYEVMLWETIKKAHSGDEQARKVLDRIKDELNQLKTIN</sequence>
<dbReference type="AlphaFoldDB" id="A0ABD4LMF9"/>
<dbReference type="EMBL" id="JAEFBZ010000012">
    <property type="protein sequence ID" value="MBK1611842.1"/>
    <property type="molecule type" value="Genomic_DNA"/>
</dbReference>
<accession>A0ABD4LMF9</accession>